<accession>A0A4R3UTC3</accession>
<dbReference type="InterPro" id="IPR042095">
    <property type="entry name" value="SUMF_sf"/>
</dbReference>
<proteinExistence type="predicted"/>
<name>A0A4R3UTC3_9BURK</name>
<dbReference type="OrthoDB" id="8748046at2"/>
<gene>
    <name evidence="1" type="ORF">EV686_11091</name>
</gene>
<dbReference type="RefSeq" id="WP_132477961.1">
    <property type="nucleotide sequence ID" value="NZ_JBHRVM010000001.1"/>
</dbReference>
<dbReference type="Proteomes" id="UP000294692">
    <property type="component" value="Unassembled WGS sequence"/>
</dbReference>
<evidence type="ECO:0000313" key="2">
    <source>
        <dbReference type="Proteomes" id="UP000294692"/>
    </source>
</evidence>
<protein>
    <recommendedName>
        <fullName evidence="3">Sulfatase-modifying factor enzyme 1</fullName>
    </recommendedName>
</protein>
<organism evidence="1 2">
    <name type="scientific">Paracandidimonas soli</name>
    <dbReference type="NCBI Taxonomy" id="1917182"/>
    <lineage>
        <taxon>Bacteria</taxon>
        <taxon>Pseudomonadati</taxon>
        <taxon>Pseudomonadota</taxon>
        <taxon>Betaproteobacteria</taxon>
        <taxon>Burkholderiales</taxon>
        <taxon>Alcaligenaceae</taxon>
        <taxon>Paracandidimonas</taxon>
    </lineage>
</organism>
<evidence type="ECO:0008006" key="3">
    <source>
        <dbReference type="Google" id="ProtNLM"/>
    </source>
</evidence>
<comment type="caution">
    <text evidence="1">The sequence shown here is derived from an EMBL/GenBank/DDBJ whole genome shotgun (WGS) entry which is preliminary data.</text>
</comment>
<sequence>MQTTTTDTSLFVEIPETTLRGSEVIVAPFLVSRYLACKDDTGAAYISATEKPTTRINFYDSREACHQAGFELITNLQYLAIAQLIAETSENWTGGAVGEGSLRQGLRKGSVLAAQANDYEPSDPDERRWFVLPSGERIYDVAGHLFSWVVADIEGDPKTGLVNKPFIAGSPSIATAPYPRLEKGMGWYPKAGADGSGGALIRGGCFYSLEYAGVFCLVVVWPDLECANVGFRCTKPR</sequence>
<dbReference type="EMBL" id="SMBX01000010">
    <property type="protein sequence ID" value="TCU93923.1"/>
    <property type="molecule type" value="Genomic_DNA"/>
</dbReference>
<dbReference type="Gene3D" id="3.90.1580.10">
    <property type="entry name" value="paralog of FGE (formylglycine-generating enzyme)"/>
    <property type="match status" value="1"/>
</dbReference>
<dbReference type="AlphaFoldDB" id="A0A4R3UTC3"/>
<evidence type="ECO:0000313" key="1">
    <source>
        <dbReference type="EMBL" id="TCU93923.1"/>
    </source>
</evidence>
<dbReference type="InterPro" id="IPR016187">
    <property type="entry name" value="CTDL_fold"/>
</dbReference>
<keyword evidence="2" id="KW-1185">Reference proteome</keyword>
<reference evidence="1 2" key="1">
    <citation type="submission" date="2019-03" db="EMBL/GenBank/DDBJ databases">
        <title>Genomic Encyclopedia of Type Strains, Phase IV (KMG-IV): sequencing the most valuable type-strain genomes for metagenomic binning, comparative biology and taxonomic classification.</title>
        <authorList>
            <person name="Goeker M."/>
        </authorList>
    </citation>
    <scope>NUCLEOTIDE SEQUENCE [LARGE SCALE GENOMIC DNA]</scope>
    <source>
        <strain evidence="1 2">DSM 100048</strain>
    </source>
</reference>
<dbReference type="SUPFAM" id="SSF56436">
    <property type="entry name" value="C-type lectin-like"/>
    <property type="match status" value="1"/>
</dbReference>